<reference evidence="2" key="1">
    <citation type="submission" date="2016-10" db="EMBL/GenBank/DDBJ databases">
        <authorList>
            <person name="de Groot N.N."/>
        </authorList>
    </citation>
    <scope>NUCLEOTIDE SEQUENCE</scope>
    <source>
        <strain evidence="2">DSM 24743</strain>
    </source>
</reference>
<evidence type="ECO:0000256" key="1">
    <source>
        <dbReference type="SAM" id="Phobius"/>
    </source>
</evidence>
<dbReference type="OrthoDB" id="2429186at2"/>
<dbReference type="STRING" id="1215089.BBI08_05535"/>
<protein>
    <recommendedName>
        <fullName evidence="4">DUF4083 domain-containing protein</fullName>
    </recommendedName>
</protein>
<evidence type="ECO:0008006" key="4">
    <source>
        <dbReference type="Google" id="ProtNLM"/>
    </source>
</evidence>
<accession>A0A1C7DP14</accession>
<dbReference type="AlphaFoldDB" id="A0A1C7DP14"/>
<name>A0A1C7DP14_9BACL</name>
<sequence length="80" mass="9336">MTETTSFNIGDIISTIFILGFSIIIPAIIIFIIYKVIKRSEKRANERLSLERENTVLLKKQIDDLNERVIVIEKMLREVE</sequence>
<evidence type="ECO:0000313" key="3">
    <source>
        <dbReference type="Proteomes" id="UP000092687"/>
    </source>
</evidence>
<dbReference type="RefSeq" id="WP_065528040.1">
    <property type="nucleotide sequence ID" value="NZ_CP016537.2"/>
</dbReference>
<dbReference type="Proteomes" id="UP000092687">
    <property type="component" value="Chromosome"/>
</dbReference>
<organism evidence="2 3">
    <name type="scientific">Planococcus halocryophilus</name>
    <dbReference type="NCBI Taxonomy" id="1215089"/>
    <lineage>
        <taxon>Bacteria</taxon>
        <taxon>Bacillati</taxon>
        <taxon>Bacillota</taxon>
        <taxon>Bacilli</taxon>
        <taxon>Bacillales</taxon>
        <taxon>Caryophanaceae</taxon>
        <taxon>Planococcus</taxon>
    </lineage>
</organism>
<dbReference type="EMBL" id="CP016537">
    <property type="protein sequence ID" value="ANU13330.1"/>
    <property type="molecule type" value="Genomic_DNA"/>
</dbReference>
<keyword evidence="1" id="KW-1133">Transmembrane helix</keyword>
<proteinExistence type="predicted"/>
<evidence type="ECO:0000313" key="2">
    <source>
        <dbReference type="EMBL" id="ANU13330.1"/>
    </source>
</evidence>
<keyword evidence="3" id="KW-1185">Reference proteome</keyword>
<keyword evidence="1" id="KW-0472">Membrane</keyword>
<gene>
    <name evidence="2" type="ORF">BBI08_05535</name>
</gene>
<feature type="transmembrane region" description="Helical" evidence="1">
    <location>
        <begin position="12"/>
        <end position="37"/>
    </location>
</feature>
<dbReference type="KEGG" id="phc:BBI08_05535"/>
<keyword evidence="1" id="KW-0812">Transmembrane</keyword>